<evidence type="ECO:0000256" key="3">
    <source>
        <dbReference type="ARBA" id="ARBA00022490"/>
    </source>
</evidence>
<dbReference type="GO" id="GO:0000278">
    <property type="term" value="P:mitotic cell cycle"/>
    <property type="evidence" value="ECO:0007669"/>
    <property type="project" value="TreeGrafter"/>
</dbReference>
<accession>E0S9W2</accession>
<dbReference type="InterPro" id="IPR042241">
    <property type="entry name" value="GCP_C_sf"/>
</dbReference>
<keyword evidence="9" id="KW-1185">Reference proteome</keyword>
<evidence type="ECO:0000256" key="1">
    <source>
        <dbReference type="ARBA" id="ARBA00004245"/>
    </source>
</evidence>
<dbReference type="OrthoDB" id="2196203at2759"/>
<evidence type="ECO:0000313" key="9">
    <source>
        <dbReference type="Proteomes" id="UP000002313"/>
    </source>
</evidence>
<evidence type="ECO:0000256" key="4">
    <source>
        <dbReference type="ARBA" id="ARBA00022701"/>
    </source>
</evidence>
<dbReference type="GO" id="GO:0051225">
    <property type="term" value="P:spindle assembly"/>
    <property type="evidence" value="ECO:0007669"/>
    <property type="project" value="TreeGrafter"/>
</dbReference>
<dbReference type="RefSeq" id="XP_003073857.1">
    <property type="nucleotide sequence ID" value="XM_003073811.1"/>
</dbReference>
<gene>
    <name evidence="8" type="ORF">Eint_101720</name>
</gene>
<evidence type="ECO:0000256" key="5">
    <source>
        <dbReference type="ARBA" id="ARBA00023212"/>
    </source>
</evidence>
<evidence type="ECO:0000259" key="6">
    <source>
        <dbReference type="Pfam" id="PF04130"/>
    </source>
</evidence>
<dbReference type="InterPro" id="IPR041470">
    <property type="entry name" value="GCP_N"/>
</dbReference>
<dbReference type="VEuPathDB" id="MicrosporidiaDB:Eint_101720"/>
<dbReference type="GeneID" id="9699563"/>
<feature type="domain" description="Gamma tubulin complex component protein N-terminal" evidence="7">
    <location>
        <begin position="220"/>
        <end position="364"/>
    </location>
</feature>
<dbReference type="GO" id="GO:0000930">
    <property type="term" value="C:gamma-tubulin complex"/>
    <property type="evidence" value="ECO:0007669"/>
    <property type="project" value="TreeGrafter"/>
</dbReference>
<dbReference type="Pfam" id="PF17681">
    <property type="entry name" value="GCP_N_terminal"/>
    <property type="match status" value="1"/>
</dbReference>
<keyword evidence="5" id="KW-0206">Cytoskeleton</keyword>
<dbReference type="GO" id="GO:0005874">
    <property type="term" value="C:microtubule"/>
    <property type="evidence" value="ECO:0007669"/>
    <property type="project" value="UniProtKB-KW"/>
</dbReference>
<dbReference type="GO" id="GO:0005816">
    <property type="term" value="C:spindle pole body"/>
    <property type="evidence" value="ECO:0007669"/>
    <property type="project" value="UniProtKB-ARBA"/>
</dbReference>
<evidence type="ECO:0000259" key="7">
    <source>
        <dbReference type="Pfam" id="PF17681"/>
    </source>
</evidence>
<dbReference type="HOGENOM" id="CLU_446897_0_0_1"/>
<dbReference type="GO" id="GO:0007020">
    <property type="term" value="P:microtubule nucleation"/>
    <property type="evidence" value="ECO:0007669"/>
    <property type="project" value="InterPro"/>
</dbReference>
<dbReference type="Gene3D" id="1.20.120.1900">
    <property type="entry name" value="Gamma-tubulin complex, C-terminal domain"/>
    <property type="match status" value="1"/>
</dbReference>
<dbReference type="Proteomes" id="UP000002313">
    <property type="component" value="Chromosome X"/>
</dbReference>
<comment type="subcellular location">
    <subcellularLocation>
        <location evidence="1">Cytoplasm</location>
        <location evidence="1">Cytoskeleton</location>
    </subcellularLocation>
</comment>
<dbReference type="GO" id="GO:0051321">
    <property type="term" value="P:meiotic cell cycle"/>
    <property type="evidence" value="ECO:0007669"/>
    <property type="project" value="TreeGrafter"/>
</dbReference>
<organism evidence="8 9">
    <name type="scientific">Encephalitozoon intestinalis (strain ATCC 50506)</name>
    <name type="common">Microsporidian parasite</name>
    <name type="synonym">Septata intestinalis</name>
    <dbReference type="NCBI Taxonomy" id="876142"/>
    <lineage>
        <taxon>Eukaryota</taxon>
        <taxon>Fungi</taxon>
        <taxon>Fungi incertae sedis</taxon>
        <taxon>Microsporidia</taxon>
        <taxon>Unikaryonidae</taxon>
        <taxon>Encephalitozoon</taxon>
    </lineage>
</organism>
<protein>
    <submittedName>
        <fullName evidence="8">Uncharacterized protein</fullName>
    </submittedName>
</protein>
<comment type="similarity">
    <text evidence="2">Belongs to the TUBGCP family.</text>
</comment>
<dbReference type="AlphaFoldDB" id="E0S9W2"/>
<dbReference type="GO" id="GO:0031122">
    <property type="term" value="P:cytoplasmic microtubule organization"/>
    <property type="evidence" value="ECO:0007669"/>
    <property type="project" value="TreeGrafter"/>
</dbReference>
<dbReference type="EMBL" id="CP001951">
    <property type="protein sequence ID" value="ADM12497.1"/>
    <property type="molecule type" value="Genomic_DNA"/>
</dbReference>
<dbReference type="InterPro" id="IPR007259">
    <property type="entry name" value="GCP"/>
</dbReference>
<dbReference type="GO" id="GO:0051011">
    <property type="term" value="F:microtubule minus-end binding"/>
    <property type="evidence" value="ECO:0007669"/>
    <property type="project" value="TreeGrafter"/>
</dbReference>
<sequence length="617" mass="72060">MQELLLNFIHTFFGIHGKSPSPLFLESAMRYLKPSKFEAMEDDEIENAIKIKSYRAYLAYRRMKKNIIAKMLCYVLANVADSEISVMSELDRNVKKGALGIEISYFSEASLPLLKESVGTHIYGIAFQVYQNACIYRKLRSETSFSSKAHSYFYEIVREELEKYERSVIEQDEELLSFYVGMYSRYIRIQIIHQLNECFRDNPKKPFEFLKFNFLSNHPFYRQVLESSCLHIDSCLQEFLLTGSFKDDTNEFFICRKVTIDPWEEFTIDFGLVPYFISNRVVQKILYIGKCSSLIRRYDLERIGSLDTFQASQIESRMEKTTEGVNFRNLVEEELENIARQINILNPNLEENIDLILHKINKKIRHDFLSCPAICSQIEGIKNTFLFRRCDFIETLFLYLKDSRDLTRKSFSYVLDLAIRNTYGDVDEFTSGLGVYIVDDENKYENFALFCQVSYPASIIITKESVLKLVAIFQFLWKLKRVEHLLLRISKMKMEGKTKIKIASYKTLVYKISYFVFQEVIEKKWNFFSASGEMPLNKLRLGMEKVLDEVINICQIGGKMEALLDSMKDSLIDTGARSSSFSDEEIQRKLSELVKEHGNSFIGTSLYDLHKYSKAIN</sequence>
<keyword evidence="4" id="KW-0493">Microtubule</keyword>
<evidence type="ECO:0000313" key="8">
    <source>
        <dbReference type="EMBL" id="ADM12497.1"/>
    </source>
</evidence>
<dbReference type="GO" id="GO:0043015">
    <property type="term" value="F:gamma-tubulin binding"/>
    <property type="evidence" value="ECO:0007669"/>
    <property type="project" value="InterPro"/>
</dbReference>
<reference evidence="8 9" key="2">
    <citation type="journal article" date="2012" name="Proc. Natl. Acad. Sci. U.S.A.">
        <title>Gain and loss of multiple functionally related, horizontally transferred genes in the reduced genomes of two microsporidian parasites.</title>
        <authorList>
            <person name="Pombert J.-F."/>
            <person name="Selman M."/>
            <person name="Burki F."/>
            <person name="Bardell F.T."/>
            <person name="Farinelli L."/>
            <person name="Solter L.F."/>
            <person name="Whitman D.W."/>
            <person name="Weiss L.M."/>
            <person name="Corradi N."/>
            <person name="Keeling P.J."/>
        </authorList>
    </citation>
    <scope>NUCLEOTIDE SEQUENCE [LARGE SCALE GENOMIC DNA]</scope>
    <source>
        <strain evidence="8 9">ATCC 50506</strain>
    </source>
</reference>
<dbReference type="GO" id="GO:0000922">
    <property type="term" value="C:spindle pole"/>
    <property type="evidence" value="ECO:0007669"/>
    <property type="project" value="InterPro"/>
</dbReference>
<dbReference type="PANTHER" id="PTHR19302:SF14">
    <property type="entry name" value="GAMMA-TUBULIN COMPLEX COMPONENT 3"/>
    <property type="match status" value="1"/>
</dbReference>
<dbReference type="InterPro" id="IPR040457">
    <property type="entry name" value="GCP_C"/>
</dbReference>
<reference evidence="8 9" key="1">
    <citation type="journal article" date="2010" name="Nat. Commun.">
        <title>The complete sequence of the smallest known nuclear genome from the microsporidian Encephalitozoon intestinalis.</title>
        <authorList>
            <person name="Corradi N."/>
            <person name="Pombert J.-F."/>
            <person name="Farinelli L."/>
            <person name="Didier E.S."/>
            <person name="Keeling P.J."/>
        </authorList>
    </citation>
    <scope>NUCLEOTIDE SEQUENCE [LARGE SCALE GENOMIC DNA]</scope>
    <source>
        <strain evidence="8 9">ATCC 50506</strain>
    </source>
</reference>
<dbReference type="PANTHER" id="PTHR19302">
    <property type="entry name" value="GAMMA TUBULIN COMPLEX PROTEIN"/>
    <property type="match status" value="1"/>
</dbReference>
<name>E0S9W2_ENCIT</name>
<proteinExistence type="inferred from homology"/>
<dbReference type="Pfam" id="PF04130">
    <property type="entry name" value="GCP_C_terminal"/>
    <property type="match status" value="1"/>
</dbReference>
<keyword evidence="3" id="KW-0963">Cytoplasm</keyword>
<feature type="domain" description="Gamma tubulin complex component C-terminal" evidence="6">
    <location>
        <begin position="378"/>
        <end position="569"/>
    </location>
</feature>
<dbReference type="KEGG" id="ein:Eint_101720"/>
<evidence type="ECO:0000256" key="2">
    <source>
        <dbReference type="ARBA" id="ARBA00010337"/>
    </source>
</evidence>